<feature type="domain" description="CzcB-like barrel-sandwich hybrid" evidence="4">
    <location>
        <begin position="85"/>
        <end position="229"/>
    </location>
</feature>
<evidence type="ECO:0000259" key="4">
    <source>
        <dbReference type="Pfam" id="PF25973"/>
    </source>
</evidence>
<dbReference type="Gene3D" id="2.40.420.20">
    <property type="match status" value="1"/>
</dbReference>
<keyword evidence="2" id="KW-0175">Coiled coil</keyword>
<dbReference type="SUPFAM" id="SSF111369">
    <property type="entry name" value="HlyD-like secretion proteins"/>
    <property type="match status" value="1"/>
</dbReference>
<dbReference type="PANTHER" id="PTHR30469:SF12">
    <property type="entry name" value="MULTIDRUG RESISTANCE PROTEIN MDTA"/>
    <property type="match status" value="1"/>
</dbReference>
<dbReference type="AlphaFoldDB" id="A0A4U8YH38"/>
<dbReference type="GO" id="GO:1990281">
    <property type="term" value="C:efflux pump complex"/>
    <property type="evidence" value="ECO:0007669"/>
    <property type="project" value="TreeGrafter"/>
</dbReference>
<proteinExistence type="inferred from homology"/>
<organism evidence="5 6">
    <name type="scientific">Desulfoluna butyratoxydans</name>
    <dbReference type="NCBI Taxonomy" id="231438"/>
    <lineage>
        <taxon>Bacteria</taxon>
        <taxon>Pseudomonadati</taxon>
        <taxon>Thermodesulfobacteriota</taxon>
        <taxon>Desulfobacteria</taxon>
        <taxon>Desulfobacterales</taxon>
        <taxon>Desulfolunaceae</taxon>
        <taxon>Desulfoluna</taxon>
    </lineage>
</organism>
<reference evidence="5 6" key="1">
    <citation type="submission" date="2019-03" db="EMBL/GenBank/DDBJ databases">
        <authorList>
            <person name="Nijsse B."/>
        </authorList>
    </citation>
    <scope>NUCLEOTIDE SEQUENCE [LARGE SCALE GENOMIC DNA]</scope>
    <source>
        <strain evidence="5">Desulfoluna butyratoxydans MSL71</strain>
    </source>
</reference>
<gene>
    <name evidence="5" type="ORF">MSL71_1510</name>
</gene>
<evidence type="ECO:0000313" key="5">
    <source>
        <dbReference type="EMBL" id="VFQ42530.1"/>
    </source>
</evidence>
<feature type="transmembrane region" description="Helical" evidence="3">
    <location>
        <begin position="20"/>
        <end position="38"/>
    </location>
</feature>
<keyword evidence="3" id="KW-0812">Transmembrane</keyword>
<dbReference type="RefSeq" id="WP_180136772.1">
    <property type="nucleotide sequence ID" value="NZ_CAADHO010000001.1"/>
</dbReference>
<evidence type="ECO:0000256" key="2">
    <source>
        <dbReference type="SAM" id="Coils"/>
    </source>
</evidence>
<protein>
    <submittedName>
        <fullName evidence="5">Rnd efflux pump membrane fusion protein</fullName>
    </submittedName>
</protein>
<dbReference type="EMBL" id="CAADHO010000001">
    <property type="protein sequence ID" value="VFQ42530.1"/>
    <property type="molecule type" value="Genomic_DNA"/>
</dbReference>
<keyword evidence="3" id="KW-1133">Transmembrane helix</keyword>
<sequence length="402" mass="43384">MIRTPQPNPKAPLSPLLVRVGLPLFILAAAFLLASHLMETRPKAEKRPRTSLPPLVRWEETQLSDHPVTVTAMGTVRASSQIDLKARVGGQVEWLAPALVPGGRFKKGDVLVKLDKADLDISLALAGAKVQQARADLSLEQGSQEVARKELALMETTMGHRVKDQSLALRLPQLKIAEANLALAEADLDKALLDLARSEIRAPFDGIVLARSASMGTLVTEGQTVATLASDAVWWVEATLPVSNLAWLRIQKDNNGQASRARILPRSGGTFQGQLLQVLGDLNDTSRMARVLIEVADPMEQAAATGAPPLLLNSYVTAELEGTPLRGIIALPDRALRDGNEVWVADGETLRIRTVRIAWREGATVFTDRGLSPGERVILSDLSSPADGMKIRTGEKKPPAAR</sequence>
<keyword evidence="3" id="KW-0472">Membrane</keyword>
<dbReference type="Gene3D" id="2.40.30.170">
    <property type="match status" value="1"/>
</dbReference>
<keyword evidence="6" id="KW-1185">Reference proteome</keyword>
<evidence type="ECO:0000313" key="6">
    <source>
        <dbReference type="Proteomes" id="UP000507962"/>
    </source>
</evidence>
<dbReference type="Gene3D" id="1.10.287.470">
    <property type="entry name" value="Helix hairpin bin"/>
    <property type="match status" value="1"/>
</dbReference>
<dbReference type="Pfam" id="PF25973">
    <property type="entry name" value="BSH_CzcB"/>
    <property type="match status" value="1"/>
</dbReference>
<dbReference type="NCBIfam" id="TIGR01730">
    <property type="entry name" value="RND_mfp"/>
    <property type="match status" value="1"/>
</dbReference>
<dbReference type="PANTHER" id="PTHR30469">
    <property type="entry name" value="MULTIDRUG RESISTANCE PROTEIN MDTA"/>
    <property type="match status" value="1"/>
</dbReference>
<dbReference type="InterPro" id="IPR058647">
    <property type="entry name" value="BSH_CzcB-like"/>
</dbReference>
<name>A0A4U8YH38_9BACT</name>
<comment type="similarity">
    <text evidence="1">Belongs to the membrane fusion protein (MFP) (TC 8.A.1) family.</text>
</comment>
<feature type="coiled-coil region" evidence="2">
    <location>
        <begin position="174"/>
        <end position="201"/>
    </location>
</feature>
<evidence type="ECO:0000256" key="3">
    <source>
        <dbReference type="SAM" id="Phobius"/>
    </source>
</evidence>
<evidence type="ECO:0000256" key="1">
    <source>
        <dbReference type="ARBA" id="ARBA00009477"/>
    </source>
</evidence>
<dbReference type="InterPro" id="IPR006143">
    <property type="entry name" value="RND_pump_MFP"/>
</dbReference>
<dbReference type="Gene3D" id="2.40.50.100">
    <property type="match status" value="1"/>
</dbReference>
<dbReference type="Proteomes" id="UP000507962">
    <property type="component" value="Unassembled WGS sequence"/>
</dbReference>
<accession>A0A4U8YH38</accession>
<dbReference type="GO" id="GO:0015562">
    <property type="term" value="F:efflux transmembrane transporter activity"/>
    <property type="evidence" value="ECO:0007669"/>
    <property type="project" value="TreeGrafter"/>
</dbReference>